<accession>A0A329SKW6</accession>
<dbReference type="Proteomes" id="UP000251314">
    <property type="component" value="Unassembled WGS sequence"/>
</dbReference>
<name>A0A329SKW6_9STRA</name>
<evidence type="ECO:0000313" key="3">
    <source>
        <dbReference type="EMBL" id="RAW37483.1"/>
    </source>
</evidence>
<reference evidence="3 4" key="1">
    <citation type="submission" date="2018-01" db="EMBL/GenBank/DDBJ databases">
        <title>Draft genome of the strawberry crown rot pathogen Phytophthora cactorum.</title>
        <authorList>
            <person name="Armitage A.D."/>
            <person name="Lysoe E."/>
            <person name="Nellist C.F."/>
            <person name="Harrison R.J."/>
            <person name="Brurberg M.B."/>
        </authorList>
    </citation>
    <scope>NUCLEOTIDE SEQUENCE [LARGE SCALE GENOMIC DNA]</scope>
    <source>
        <strain evidence="3 4">10300</strain>
    </source>
</reference>
<dbReference type="AlphaFoldDB" id="A0A329SKW6"/>
<dbReference type="EMBL" id="RCMK01000265">
    <property type="protein sequence ID" value="KAG2939981.1"/>
    <property type="molecule type" value="Genomic_DNA"/>
</dbReference>
<protein>
    <submittedName>
        <fullName evidence="3">Uncharacterized protein</fullName>
    </submittedName>
</protein>
<dbReference type="STRING" id="29920.A0A329SKW6"/>
<sequence>MLKRAYRRKGLLELLANEPVMTTLQLRQFGDPKRQITAPSATPDQLVEVKNLMHLLKDAGLVAGGLDADDLLDFNINDIRAASSELYRWL</sequence>
<organism evidence="3 4">
    <name type="scientific">Phytophthora cactorum</name>
    <dbReference type="NCBI Taxonomy" id="29920"/>
    <lineage>
        <taxon>Eukaryota</taxon>
        <taxon>Sar</taxon>
        <taxon>Stramenopiles</taxon>
        <taxon>Oomycota</taxon>
        <taxon>Peronosporomycetes</taxon>
        <taxon>Peronosporales</taxon>
        <taxon>Peronosporaceae</taxon>
        <taxon>Phytophthora</taxon>
    </lineage>
</organism>
<dbReference type="EMBL" id="RCMV01000299">
    <property type="protein sequence ID" value="KAG3219705.1"/>
    <property type="molecule type" value="Genomic_DNA"/>
</dbReference>
<gene>
    <name evidence="3" type="ORF">PC110_g6258</name>
    <name evidence="1" type="ORF">PC117_g10718</name>
    <name evidence="2" type="ORF">PC129_g9502</name>
</gene>
<dbReference type="VEuPathDB" id="FungiDB:PC110_g6258"/>
<keyword evidence="4" id="KW-1185">Reference proteome</keyword>
<proteinExistence type="predicted"/>
<reference evidence="1" key="2">
    <citation type="submission" date="2018-10" db="EMBL/GenBank/DDBJ databases">
        <title>Effector identification in a new, highly contiguous assembly of the strawberry crown rot pathogen Phytophthora cactorum.</title>
        <authorList>
            <person name="Armitage A.D."/>
            <person name="Nellist C.F."/>
            <person name="Bates H."/>
            <person name="Vickerstaff R.J."/>
            <person name="Harrison R.J."/>
        </authorList>
    </citation>
    <scope>NUCLEOTIDE SEQUENCE</scope>
    <source>
        <strain evidence="1">4040</strain>
        <strain evidence="2">P421</strain>
    </source>
</reference>
<evidence type="ECO:0000313" key="4">
    <source>
        <dbReference type="Proteomes" id="UP000251314"/>
    </source>
</evidence>
<evidence type="ECO:0000313" key="1">
    <source>
        <dbReference type="EMBL" id="KAG2939981.1"/>
    </source>
</evidence>
<dbReference type="Proteomes" id="UP000736787">
    <property type="component" value="Unassembled WGS sequence"/>
</dbReference>
<evidence type="ECO:0000313" key="2">
    <source>
        <dbReference type="EMBL" id="KAG3219705.1"/>
    </source>
</evidence>
<dbReference type="Proteomes" id="UP000760860">
    <property type="component" value="Unassembled WGS sequence"/>
</dbReference>
<comment type="caution">
    <text evidence="3">The sequence shown here is derived from an EMBL/GenBank/DDBJ whole genome shotgun (WGS) entry which is preliminary data.</text>
</comment>
<dbReference type="EMBL" id="MJFZ01000111">
    <property type="protein sequence ID" value="RAW37483.1"/>
    <property type="molecule type" value="Genomic_DNA"/>
</dbReference>